<dbReference type="Pfam" id="PF00155">
    <property type="entry name" value="Aminotran_1_2"/>
    <property type="match status" value="1"/>
</dbReference>
<keyword evidence="5" id="KW-0028">Amino-acid biosynthesis</keyword>
<name>A0A3B0S819_9ZZZZ</name>
<dbReference type="InterPro" id="IPR015424">
    <property type="entry name" value="PyrdxlP-dep_Trfase"/>
</dbReference>
<dbReference type="EMBL" id="UOEI01000195">
    <property type="protein sequence ID" value="VAV96996.1"/>
    <property type="molecule type" value="Genomic_DNA"/>
</dbReference>
<dbReference type="InterPro" id="IPR015422">
    <property type="entry name" value="PyrdxlP-dep_Trfase_small"/>
</dbReference>
<dbReference type="GO" id="GO:0000105">
    <property type="term" value="P:L-histidine biosynthetic process"/>
    <property type="evidence" value="ECO:0007669"/>
    <property type="project" value="UniProtKB-KW"/>
</dbReference>
<evidence type="ECO:0000313" key="12">
    <source>
        <dbReference type="EMBL" id="VAV96996.1"/>
    </source>
</evidence>
<evidence type="ECO:0000259" key="11">
    <source>
        <dbReference type="Pfam" id="PF00155"/>
    </source>
</evidence>
<dbReference type="Gene3D" id="3.40.640.10">
    <property type="entry name" value="Type I PLP-dependent aspartate aminotransferase-like (Major domain)"/>
    <property type="match status" value="2"/>
</dbReference>
<evidence type="ECO:0000256" key="8">
    <source>
        <dbReference type="ARBA" id="ARBA00023102"/>
    </source>
</evidence>
<keyword evidence="4" id="KW-0032">Aminotransferase</keyword>
<dbReference type="AlphaFoldDB" id="A0A3B0S819"/>
<dbReference type="SUPFAM" id="SSF53383">
    <property type="entry name" value="PLP-dependent transferases"/>
    <property type="match status" value="1"/>
</dbReference>
<evidence type="ECO:0000256" key="2">
    <source>
        <dbReference type="ARBA" id="ARBA00007970"/>
    </source>
</evidence>
<evidence type="ECO:0000256" key="5">
    <source>
        <dbReference type="ARBA" id="ARBA00022605"/>
    </source>
</evidence>
<feature type="domain" description="Aminotransferase class I/classII large" evidence="11">
    <location>
        <begin position="158"/>
        <end position="317"/>
    </location>
</feature>
<comment type="similarity">
    <text evidence="2">Belongs to the class-II pyridoxal-phosphate-dependent aminotransferase family. Histidinol-phosphate aminotransferase subfamily.</text>
</comment>
<dbReference type="PANTHER" id="PTHR43643:SF6">
    <property type="entry name" value="HISTIDINOL-PHOSPHATE AMINOTRANSFERASE"/>
    <property type="match status" value="1"/>
</dbReference>
<keyword evidence="7" id="KW-0663">Pyridoxal phosphate</keyword>
<keyword evidence="12" id="KW-0456">Lyase</keyword>
<dbReference type="InterPro" id="IPR050106">
    <property type="entry name" value="HistidinolP_aminotransfase"/>
</dbReference>
<evidence type="ECO:0000256" key="10">
    <source>
        <dbReference type="SAM" id="MobiDB-lite"/>
    </source>
</evidence>
<dbReference type="Gene3D" id="3.90.1150.10">
    <property type="entry name" value="Aspartate Aminotransferase, domain 1"/>
    <property type="match status" value="2"/>
</dbReference>
<gene>
    <name evidence="12" type="ORF">MNBD_ACTINO01-94</name>
</gene>
<protein>
    <recommendedName>
        <fullName evidence="3">histidinol-phosphate transaminase</fullName>
        <ecNumber evidence="3">2.6.1.9</ecNumber>
    </recommendedName>
</protein>
<proteinExistence type="inferred from homology"/>
<dbReference type="InterPro" id="IPR004839">
    <property type="entry name" value="Aminotransferase_I/II_large"/>
</dbReference>
<dbReference type="EC" id="2.6.1.9" evidence="3"/>
<feature type="region of interest" description="Disordered" evidence="10">
    <location>
        <begin position="140"/>
        <end position="164"/>
    </location>
</feature>
<evidence type="ECO:0000256" key="7">
    <source>
        <dbReference type="ARBA" id="ARBA00022898"/>
    </source>
</evidence>
<evidence type="ECO:0000256" key="6">
    <source>
        <dbReference type="ARBA" id="ARBA00022679"/>
    </source>
</evidence>
<organism evidence="12">
    <name type="scientific">hydrothermal vent metagenome</name>
    <dbReference type="NCBI Taxonomy" id="652676"/>
    <lineage>
        <taxon>unclassified sequences</taxon>
        <taxon>metagenomes</taxon>
        <taxon>ecological metagenomes</taxon>
    </lineage>
</organism>
<comment type="pathway">
    <text evidence="1">Amino-acid biosynthesis; L-histidine biosynthesis; L-histidine from 5-phospho-alpha-D-ribose 1-diphosphate: step 7/9.</text>
</comment>
<evidence type="ECO:0000256" key="1">
    <source>
        <dbReference type="ARBA" id="ARBA00005011"/>
    </source>
</evidence>
<evidence type="ECO:0000256" key="9">
    <source>
        <dbReference type="ARBA" id="ARBA00047481"/>
    </source>
</evidence>
<evidence type="ECO:0000256" key="3">
    <source>
        <dbReference type="ARBA" id="ARBA00012748"/>
    </source>
</evidence>
<dbReference type="GO" id="GO:0016829">
    <property type="term" value="F:lyase activity"/>
    <property type="evidence" value="ECO:0007669"/>
    <property type="project" value="UniProtKB-KW"/>
</dbReference>
<keyword evidence="6" id="KW-0808">Transferase</keyword>
<comment type="catalytic activity">
    <reaction evidence="9">
        <text>L-histidinol phosphate + 2-oxoglutarate = 3-(imidazol-4-yl)-2-oxopropyl phosphate + L-glutamate</text>
        <dbReference type="Rhea" id="RHEA:23744"/>
        <dbReference type="ChEBI" id="CHEBI:16810"/>
        <dbReference type="ChEBI" id="CHEBI:29985"/>
        <dbReference type="ChEBI" id="CHEBI:57766"/>
        <dbReference type="ChEBI" id="CHEBI:57980"/>
        <dbReference type="EC" id="2.6.1.9"/>
    </reaction>
</comment>
<sequence>MGLEPGTHPPISNRSKSTTVAVARRYDAVAMAQHTSLEGFPTPLPGPHGGDGPLIARALGLDPASILDLSQSMNPFAPSISSMARDHLDTLNAYPHPEAATHALAAAFDVDPGQVLLTNGGSEAISLVSREIGGRVKSEPEFSLHPRSDTGPLWRSDPHNPSGRLAASEETADVWDEAFYPLATGTWFSKRSSVIVGSLTKVFACPGLRIGYIIADDVDRFSRHQPTWSVNGLAAAMLPDLLDAADLPGWATAITSGRHGLSAMLAHRGLGPESGDAPWVLVDAPGLRERLAPLGIIVRDCASFGMPGYVRIAVPDDTGLARLEAGLDQAM</sequence>
<dbReference type="PANTHER" id="PTHR43643">
    <property type="entry name" value="HISTIDINOL-PHOSPHATE AMINOTRANSFERASE 2"/>
    <property type="match status" value="1"/>
</dbReference>
<keyword evidence="8" id="KW-0368">Histidine biosynthesis</keyword>
<reference evidence="12" key="1">
    <citation type="submission" date="2018-06" db="EMBL/GenBank/DDBJ databases">
        <authorList>
            <person name="Zhirakovskaya E."/>
        </authorList>
    </citation>
    <scope>NUCLEOTIDE SEQUENCE</scope>
</reference>
<accession>A0A3B0S819</accession>
<dbReference type="InterPro" id="IPR015421">
    <property type="entry name" value="PyrdxlP-dep_Trfase_major"/>
</dbReference>
<evidence type="ECO:0000256" key="4">
    <source>
        <dbReference type="ARBA" id="ARBA00022576"/>
    </source>
</evidence>
<dbReference type="GO" id="GO:0004400">
    <property type="term" value="F:histidinol-phosphate transaminase activity"/>
    <property type="evidence" value="ECO:0007669"/>
    <property type="project" value="UniProtKB-EC"/>
</dbReference>
<dbReference type="GO" id="GO:0030170">
    <property type="term" value="F:pyridoxal phosphate binding"/>
    <property type="evidence" value="ECO:0007669"/>
    <property type="project" value="InterPro"/>
</dbReference>